<gene>
    <name evidence="1" type="ordered locus">RC0518</name>
</gene>
<sequence length="71" mass="8235">MPEVITITKLIYYPNKFISNLIKQNESVLQKETGKYSPSLETIPEDSISKFITGNSTFLNRTFCKTRKFIQ</sequence>
<keyword evidence="1" id="KW-0012">Acyltransferase</keyword>
<dbReference type="AlphaFoldDB" id="Q92IA2"/>
<dbReference type="KEGG" id="rco:RC0518"/>
<reference evidence="1 2" key="1">
    <citation type="journal article" date="2001" name="Science">
        <title>Mechanisms of evolution in Rickettsia conorii and R. prowazekii.</title>
        <authorList>
            <person name="Ogata H."/>
            <person name="Audic S."/>
            <person name="Renesto-Audiffren P."/>
            <person name="Fournier P.-E."/>
            <person name="Barbe V."/>
            <person name="Samson D."/>
            <person name="Roux V."/>
            <person name="Cossart P."/>
            <person name="Weissenbach J."/>
            <person name="Claverie J.-M."/>
            <person name="Raoult D."/>
        </authorList>
    </citation>
    <scope>NUCLEOTIDE SEQUENCE [LARGE SCALE GENOMIC DNA]</scope>
    <source>
        <strain evidence="2">ATCC VR-613 / Malish 7</strain>
    </source>
</reference>
<protein>
    <submittedName>
        <fullName evidence="1">Uncharacterized protein</fullName>
    </submittedName>
</protein>
<dbReference type="GeneID" id="69247900"/>
<name>Q92IA2_RICCN</name>
<organism evidence="1 2">
    <name type="scientific">Rickettsia conorii (strain ATCC VR-613 / Malish 7)</name>
    <dbReference type="NCBI Taxonomy" id="272944"/>
    <lineage>
        <taxon>Bacteria</taxon>
        <taxon>Pseudomonadati</taxon>
        <taxon>Pseudomonadota</taxon>
        <taxon>Alphaproteobacteria</taxon>
        <taxon>Rickettsiales</taxon>
        <taxon>Rickettsiaceae</taxon>
        <taxon>Rickettsieae</taxon>
        <taxon>Rickettsia</taxon>
        <taxon>spotted fever group</taxon>
    </lineage>
</organism>
<evidence type="ECO:0000313" key="1">
    <source>
        <dbReference type="EMBL" id="AAL03056.1"/>
    </source>
</evidence>
<keyword evidence="1" id="KW-0808">Transferase</keyword>
<accession>Q92IA2</accession>
<evidence type="ECO:0000313" key="2">
    <source>
        <dbReference type="Proteomes" id="UP000000816"/>
    </source>
</evidence>
<dbReference type="GO" id="GO:0016746">
    <property type="term" value="F:acyltransferase activity"/>
    <property type="evidence" value="ECO:0007669"/>
    <property type="project" value="UniProtKB-KW"/>
</dbReference>
<dbReference type="HOGENOM" id="CLU_2737466_0_0_5"/>
<dbReference type="Proteomes" id="UP000000816">
    <property type="component" value="Chromosome"/>
</dbReference>
<dbReference type="RefSeq" id="WP_010977157.1">
    <property type="nucleotide sequence ID" value="NC_003103.1"/>
</dbReference>
<dbReference type="PIR" id="F97764">
    <property type="entry name" value="F97764"/>
</dbReference>
<proteinExistence type="predicted"/>
<dbReference type="EMBL" id="AE006914">
    <property type="protein sequence ID" value="AAL03056.1"/>
    <property type="molecule type" value="Genomic_DNA"/>
</dbReference>